<dbReference type="OrthoDB" id="5978656at2759"/>
<dbReference type="InterPro" id="IPR015424">
    <property type="entry name" value="PyrdxlP-dep_Trfase"/>
</dbReference>
<dbReference type="GO" id="GO:0016740">
    <property type="term" value="F:transferase activity"/>
    <property type="evidence" value="ECO:0007669"/>
    <property type="project" value="UniProtKB-KW"/>
</dbReference>
<dbReference type="Gene3D" id="3.90.1150.10">
    <property type="entry name" value="Aspartate Aminotransferase, domain 1"/>
    <property type="match status" value="1"/>
</dbReference>
<evidence type="ECO:0000313" key="4">
    <source>
        <dbReference type="EMBL" id="RKO86016.1"/>
    </source>
</evidence>
<reference evidence="5" key="1">
    <citation type="journal article" date="2018" name="Nat. Microbiol.">
        <title>Leveraging single-cell genomics to expand the fungal tree of life.</title>
        <authorList>
            <person name="Ahrendt S.R."/>
            <person name="Quandt C.A."/>
            <person name="Ciobanu D."/>
            <person name="Clum A."/>
            <person name="Salamov A."/>
            <person name="Andreopoulos B."/>
            <person name="Cheng J.F."/>
            <person name="Woyke T."/>
            <person name="Pelin A."/>
            <person name="Henrissat B."/>
            <person name="Reynolds N.K."/>
            <person name="Benny G.L."/>
            <person name="Smith M.E."/>
            <person name="James T.Y."/>
            <person name="Grigoriev I.V."/>
        </authorList>
    </citation>
    <scope>NUCLEOTIDE SEQUENCE [LARGE SCALE GENOMIC DNA]</scope>
</reference>
<dbReference type="InterPro" id="IPR015422">
    <property type="entry name" value="PyrdxlP-dep_Trfase_small"/>
</dbReference>
<dbReference type="SUPFAM" id="SSF53383">
    <property type="entry name" value="PLP-dependent transferases"/>
    <property type="match status" value="1"/>
</dbReference>
<dbReference type="Proteomes" id="UP000269721">
    <property type="component" value="Unassembled WGS sequence"/>
</dbReference>
<feature type="non-terminal residue" evidence="4">
    <location>
        <position position="1"/>
    </location>
</feature>
<evidence type="ECO:0000256" key="1">
    <source>
        <dbReference type="ARBA" id="ARBA00022642"/>
    </source>
</evidence>
<dbReference type="PANTHER" id="PTHR14084">
    <property type="entry name" value="KYNURENINASE"/>
    <property type="match status" value="1"/>
</dbReference>
<protein>
    <submittedName>
        <fullName evidence="4">Pyridoxal phosphate-dependent transferase</fullName>
    </submittedName>
</protein>
<keyword evidence="1" id="KW-0662">Pyridine nucleotide biosynthesis</keyword>
<dbReference type="GO" id="GO:0043420">
    <property type="term" value="P:anthranilate metabolic process"/>
    <property type="evidence" value="ECO:0007669"/>
    <property type="project" value="TreeGrafter"/>
</dbReference>
<dbReference type="PANTHER" id="PTHR14084:SF0">
    <property type="entry name" value="KYNURENINASE"/>
    <property type="match status" value="1"/>
</dbReference>
<keyword evidence="2" id="KW-0378">Hydrolase</keyword>
<dbReference type="EMBL" id="KZ998550">
    <property type="protein sequence ID" value="RKO86016.1"/>
    <property type="molecule type" value="Genomic_DNA"/>
</dbReference>
<name>A0A4P9W787_9FUNG</name>
<dbReference type="Gene3D" id="3.40.640.10">
    <property type="entry name" value="Type I PLP-dependent aspartate aminotransferase-like (Major domain)"/>
    <property type="match status" value="1"/>
</dbReference>
<dbReference type="Pfam" id="PF22580">
    <property type="entry name" value="KYNU_C"/>
    <property type="match status" value="1"/>
</dbReference>
<dbReference type="GO" id="GO:0005737">
    <property type="term" value="C:cytoplasm"/>
    <property type="evidence" value="ECO:0007669"/>
    <property type="project" value="InterPro"/>
</dbReference>
<dbReference type="NCBIfam" id="TIGR01814">
    <property type="entry name" value="kynureninase"/>
    <property type="match status" value="1"/>
</dbReference>
<evidence type="ECO:0000256" key="2">
    <source>
        <dbReference type="ARBA" id="ARBA00022801"/>
    </source>
</evidence>
<dbReference type="GO" id="GO:0019441">
    <property type="term" value="P:L-tryptophan catabolic process to kynurenine"/>
    <property type="evidence" value="ECO:0007669"/>
    <property type="project" value="TreeGrafter"/>
</dbReference>
<keyword evidence="4" id="KW-0808">Transferase</keyword>
<dbReference type="GO" id="GO:0030429">
    <property type="term" value="F:kynureninase activity"/>
    <property type="evidence" value="ECO:0007669"/>
    <property type="project" value="InterPro"/>
</dbReference>
<feature type="non-terminal residue" evidence="4">
    <location>
        <position position="287"/>
    </location>
</feature>
<dbReference type="InterPro" id="IPR015421">
    <property type="entry name" value="PyrdxlP-dep_Trfase_major"/>
</dbReference>
<proteinExistence type="predicted"/>
<accession>A0A4P9W787</accession>
<dbReference type="InterPro" id="IPR010111">
    <property type="entry name" value="Kynureninase"/>
</dbReference>
<gene>
    <name evidence="4" type="ORF">BDK51DRAFT_13085</name>
</gene>
<dbReference type="GO" id="GO:0030170">
    <property type="term" value="F:pyridoxal phosphate binding"/>
    <property type="evidence" value="ECO:0007669"/>
    <property type="project" value="InterPro"/>
</dbReference>
<dbReference type="AlphaFoldDB" id="A0A4P9W787"/>
<keyword evidence="3" id="KW-0663">Pyridoxal phosphate</keyword>
<sequence length="287" mass="31421">LPIPQFAIESQVKFHNLDPATSIIELNPRPNEYHLRTEDILAAIEKDGDEIALVLFSGIQYYTGQFFELEKIATAAHAKGCVVGYDLAHAVGNVPLKLHEWGVDFACWCTYKYLNSGPGGIGGAFVHEKHAGKDLTRFTGWWGTDPSTKFEMDNKFRPIPSAASFRVSNPSVLTTVALHGSLEPFRHATPPALRAKSLLLTAYLEKLLAPLSGFTILTPTDPAQRGAQLSLLFHGDGVMMKVFHSIAAQGIVCDERKPDVIRLAPAPLYNTFADVWRAVEALAAALK</sequence>
<evidence type="ECO:0000256" key="3">
    <source>
        <dbReference type="ARBA" id="ARBA00022898"/>
    </source>
</evidence>
<dbReference type="GO" id="GO:0009435">
    <property type="term" value="P:NAD+ biosynthetic process"/>
    <property type="evidence" value="ECO:0007669"/>
    <property type="project" value="InterPro"/>
</dbReference>
<organism evidence="4 5">
    <name type="scientific">Blyttiomyces helicus</name>
    <dbReference type="NCBI Taxonomy" id="388810"/>
    <lineage>
        <taxon>Eukaryota</taxon>
        <taxon>Fungi</taxon>
        <taxon>Fungi incertae sedis</taxon>
        <taxon>Chytridiomycota</taxon>
        <taxon>Chytridiomycota incertae sedis</taxon>
        <taxon>Chytridiomycetes</taxon>
        <taxon>Chytridiomycetes incertae sedis</taxon>
        <taxon>Blyttiomyces</taxon>
    </lineage>
</organism>
<keyword evidence="5" id="KW-1185">Reference proteome</keyword>
<evidence type="ECO:0000313" key="5">
    <source>
        <dbReference type="Proteomes" id="UP000269721"/>
    </source>
</evidence>